<feature type="transmembrane region" description="Helical" evidence="1">
    <location>
        <begin position="37"/>
        <end position="54"/>
    </location>
</feature>
<dbReference type="Proteomes" id="UP000593802">
    <property type="component" value="Chromosome"/>
</dbReference>
<keyword evidence="1" id="KW-0812">Transmembrane</keyword>
<evidence type="ECO:0008006" key="4">
    <source>
        <dbReference type="Google" id="ProtNLM"/>
    </source>
</evidence>
<keyword evidence="3" id="KW-1185">Reference proteome</keyword>
<dbReference type="RefSeq" id="WP_200759988.1">
    <property type="nucleotide sequence ID" value="NZ_AP023366.1"/>
</dbReference>
<organism evidence="2 3">
    <name type="scientific">Effusibacillus dendaii</name>
    <dbReference type="NCBI Taxonomy" id="2743772"/>
    <lineage>
        <taxon>Bacteria</taxon>
        <taxon>Bacillati</taxon>
        <taxon>Bacillota</taxon>
        <taxon>Bacilli</taxon>
        <taxon>Bacillales</taxon>
        <taxon>Alicyclobacillaceae</taxon>
        <taxon>Effusibacillus</taxon>
    </lineage>
</organism>
<dbReference type="Pfam" id="PF09581">
    <property type="entry name" value="Spore_III_AF"/>
    <property type="match status" value="1"/>
</dbReference>
<feature type="transmembrane region" description="Helical" evidence="1">
    <location>
        <begin position="6"/>
        <end position="25"/>
    </location>
</feature>
<evidence type="ECO:0000313" key="2">
    <source>
        <dbReference type="EMBL" id="BCJ85925.1"/>
    </source>
</evidence>
<sequence>MTFVSNWLMQIVLVLLFAVVVDLVLPSSSMRHYVKLVMGLVIMVTMLKPVSVLFDNRFDISRINWPQSVTTFTSLDTIQKKASDFQQEQIKEAEQSWNQKLTKLIKEQVEQTYPVKVLQVDAKIKQADLTSLQNYEIERLRLQLREKQTASPNSSIQPVKPVEIEIQPKTNTPAAPATSDGQTQIANQIKQSLANRLQTPDSIIQVEWEVTR</sequence>
<dbReference type="NCBIfam" id="TIGR02896">
    <property type="entry name" value="spore_III_AF"/>
    <property type="match status" value="1"/>
</dbReference>
<proteinExistence type="predicted"/>
<keyword evidence="1" id="KW-0472">Membrane</keyword>
<accession>A0A7I8D778</accession>
<dbReference type="InterPro" id="IPR014245">
    <property type="entry name" value="Spore_III_AF"/>
</dbReference>
<name>A0A7I8D778_9BACL</name>
<evidence type="ECO:0000313" key="3">
    <source>
        <dbReference type="Proteomes" id="UP000593802"/>
    </source>
</evidence>
<reference evidence="2 3" key="1">
    <citation type="submission" date="2020-08" db="EMBL/GenBank/DDBJ databases">
        <title>Complete Genome Sequence of Effusibacillus dendaii Strain skT53, Isolated from Farmland soil.</title>
        <authorList>
            <person name="Konishi T."/>
            <person name="Kawasaki H."/>
        </authorList>
    </citation>
    <scope>NUCLEOTIDE SEQUENCE [LARGE SCALE GENOMIC DNA]</scope>
    <source>
        <strain evidence="3">skT53</strain>
    </source>
</reference>
<protein>
    <recommendedName>
        <fullName evidence="4">Stage III sporulation protein AF</fullName>
    </recommendedName>
</protein>
<keyword evidence="1" id="KW-1133">Transmembrane helix</keyword>
<dbReference type="EMBL" id="AP023366">
    <property type="protein sequence ID" value="BCJ85925.1"/>
    <property type="molecule type" value="Genomic_DNA"/>
</dbReference>
<evidence type="ECO:0000256" key="1">
    <source>
        <dbReference type="SAM" id="Phobius"/>
    </source>
</evidence>
<dbReference type="AlphaFoldDB" id="A0A7I8D778"/>
<gene>
    <name evidence="2" type="ORF">skT53_09100</name>
</gene>
<dbReference type="KEGG" id="eff:skT53_09100"/>